<sequence>MADYKERKERMRKKRTNKAEYNKFPSPNNVQHLKSDQKLRTPEDEICQKLSSNWDRYDELPENDDNCAITDFKTLLNAPISNGGHFVFKLEKNWAIESSKYSKLFSLNIKQLGKAIDCIPFNQYIDVDDKYFTKDQLTEIHNTAERAKIDYLQKVEMIDSVARDMQKCNIKSDDIKIESVTVPEALMISEEHNTTQTNDVEEELDFLLSLKEPIKSDPITMTQPSRSYSEEVKAQTADKNAKSIDLEKWLDSVLDD</sequence>
<proteinExistence type="predicted"/>
<accession>A0AAJ7RA35</accession>
<dbReference type="GeneID" id="107264189"/>
<organism evidence="2 3">
    <name type="scientific">Cephus cinctus</name>
    <name type="common">Wheat stem sawfly</name>
    <dbReference type="NCBI Taxonomy" id="211228"/>
    <lineage>
        <taxon>Eukaryota</taxon>
        <taxon>Metazoa</taxon>
        <taxon>Ecdysozoa</taxon>
        <taxon>Arthropoda</taxon>
        <taxon>Hexapoda</taxon>
        <taxon>Insecta</taxon>
        <taxon>Pterygota</taxon>
        <taxon>Neoptera</taxon>
        <taxon>Endopterygota</taxon>
        <taxon>Hymenoptera</taxon>
        <taxon>Cephoidea</taxon>
        <taxon>Cephidae</taxon>
        <taxon>Cephus</taxon>
    </lineage>
</organism>
<dbReference type="RefSeq" id="XP_024937088.1">
    <property type="nucleotide sequence ID" value="XM_025081320.1"/>
</dbReference>
<dbReference type="Proteomes" id="UP000694920">
    <property type="component" value="Unplaced"/>
</dbReference>
<dbReference type="PANTHER" id="PTHR16524">
    <property type="entry name" value="CELL DEATH REGULATOR AVEN"/>
    <property type="match status" value="1"/>
</dbReference>
<protein>
    <submittedName>
        <fullName evidence="3">Uncharacterized protein LOC107264189</fullName>
    </submittedName>
</protein>
<dbReference type="KEGG" id="ccin:107264189"/>
<gene>
    <name evidence="3" type="primary">LOC107264189</name>
</gene>
<evidence type="ECO:0000256" key="1">
    <source>
        <dbReference type="SAM" id="MobiDB-lite"/>
    </source>
</evidence>
<feature type="region of interest" description="Disordered" evidence="1">
    <location>
        <begin position="1"/>
        <end position="41"/>
    </location>
</feature>
<reference evidence="3" key="1">
    <citation type="submission" date="2025-08" db="UniProtKB">
        <authorList>
            <consortium name="RefSeq"/>
        </authorList>
    </citation>
    <scope>IDENTIFICATION</scope>
</reference>
<feature type="region of interest" description="Disordered" evidence="1">
    <location>
        <begin position="218"/>
        <end position="237"/>
    </location>
</feature>
<evidence type="ECO:0000313" key="3">
    <source>
        <dbReference type="RefSeq" id="XP_024937088.1"/>
    </source>
</evidence>
<evidence type="ECO:0000313" key="2">
    <source>
        <dbReference type="Proteomes" id="UP000694920"/>
    </source>
</evidence>
<keyword evidence="2" id="KW-1185">Reference proteome</keyword>
<dbReference type="CTD" id="57099"/>
<dbReference type="GO" id="GO:0010972">
    <property type="term" value="P:negative regulation of G2/M transition of mitotic cell cycle"/>
    <property type="evidence" value="ECO:0007669"/>
    <property type="project" value="TreeGrafter"/>
</dbReference>
<name>A0AAJ7RA35_CEPCN</name>
<dbReference type="PANTHER" id="PTHR16524:SF2">
    <property type="entry name" value="CELL DEATH REGULATOR AVEN"/>
    <property type="match status" value="1"/>
</dbReference>
<dbReference type="InterPro" id="IPR026187">
    <property type="entry name" value="Aven"/>
</dbReference>
<dbReference type="AlphaFoldDB" id="A0AAJ7RA35"/>